<keyword evidence="1" id="KW-0732">Signal</keyword>
<evidence type="ECO:0000313" key="2">
    <source>
        <dbReference type="EnsemblProtists" id="Phyra74327"/>
    </source>
</evidence>
<protein>
    <recommendedName>
        <fullName evidence="4">RxLR effector protein</fullName>
    </recommendedName>
</protein>
<dbReference type="AlphaFoldDB" id="H3GF64"/>
<dbReference type="EnsemblProtists" id="Phyra74327">
    <property type="protein sequence ID" value="Phyra74327"/>
    <property type="gene ID" value="Phyra74327"/>
</dbReference>
<proteinExistence type="predicted"/>
<dbReference type="VEuPathDB" id="FungiDB:KRP22_11324"/>
<feature type="signal peptide" evidence="1">
    <location>
        <begin position="1"/>
        <end position="20"/>
    </location>
</feature>
<dbReference type="Proteomes" id="UP000005238">
    <property type="component" value="Unassembled WGS sequence"/>
</dbReference>
<reference evidence="3" key="1">
    <citation type="journal article" date="2006" name="Science">
        <title>Phytophthora genome sequences uncover evolutionary origins and mechanisms of pathogenesis.</title>
        <authorList>
            <person name="Tyler B.M."/>
            <person name="Tripathy S."/>
            <person name="Zhang X."/>
            <person name="Dehal P."/>
            <person name="Jiang R.H."/>
            <person name="Aerts A."/>
            <person name="Arredondo F.D."/>
            <person name="Baxter L."/>
            <person name="Bensasson D."/>
            <person name="Beynon J.L."/>
            <person name="Chapman J."/>
            <person name="Damasceno C.M."/>
            <person name="Dorrance A.E."/>
            <person name="Dou D."/>
            <person name="Dickerman A.W."/>
            <person name="Dubchak I.L."/>
            <person name="Garbelotto M."/>
            <person name="Gijzen M."/>
            <person name="Gordon S.G."/>
            <person name="Govers F."/>
            <person name="Grunwald N.J."/>
            <person name="Huang W."/>
            <person name="Ivors K.L."/>
            <person name="Jones R.W."/>
            <person name="Kamoun S."/>
            <person name="Krampis K."/>
            <person name="Lamour K.H."/>
            <person name="Lee M.K."/>
            <person name="McDonald W.H."/>
            <person name="Medina M."/>
            <person name="Meijer H.J."/>
            <person name="Nordberg E.K."/>
            <person name="Maclean D.J."/>
            <person name="Ospina-Giraldo M.D."/>
            <person name="Morris P.F."/>
            <person name="Phuntumart V."/>
            <person name="Putnam N.H."/>
            <person name="Rash S."/>
            <person name="Rose J.K."/>
            <person name="Sakihama Y."/>
            <person name="Salamov A.A."/>
            <person name="Savidor A."/>
            <person name="Scheuring C.F."/>
            <person name="Smith B.M."/>
            <person name="Sobral B.W."/>
            <person name="Terry A."/>
            <person name="Torto-Alalibo T.A."/>
            <person name="Win J."/>
            <person name="Xu Z."/>
            <person name="Zhang H."/>
            <person name="Grigoriev I.V."/>
            <person name="Rokhsar D.S."/>
            <person name="Boore J.L."/>
        </authorList>
    </citation>
    <scope>NUCLEOTIDE SEQUENCE [LARGE SCALE GENOMIC DNA]</scope>
    <source>
        <strain evidence="3">Pr102</strain>
    </source>
</reference>
<reference evidence="2" key="2">
    <citation type="submission" date="2015-06" db="UniProtKB">
        <authorList>
            <consortium name="EnsemblProtists"/>
        </authorList>
    </citation>
    <scope>IDENTIFICATION</scope>
    <source>
        <strain evidence="2">Pr102</strain>
    </source>
</reference>
<sequence>MRPIYLLLVALALLLASTNAALASARTSDRSLEVISDKGEPNFKVYKKYTDQLVERWINFDAQPTTVYKALKLDQIADSSSPSFAVYGNYLKALYAQQPSGTKVIKAFVENSDITPTYAYKLLGLDKLGSKASNSPYFKLYKSYTDQLVTRWVNFDAQPATVYKTLKLDQIADRTSPNVAVYGNYLKALYAQQPSGTKVIKAFVENSDITPTYVYKLLGLDKLGSKASNSPYFKLYQSYTDQLVMGWKYVETQPTTVYKALRLDKIPDSSSPSYAVYEKFLKVYYA</sequence>
<dbReference type="EMBL" id="DS566004">
    <property type="status" value="NOT_ANNOTATED_CDS"/>
    <property type="molecule type" value="Genomic_DNA"/>
</dbReference>
<dbReference type="HOGENOM" id="CLU_084930_0_0_1"/>
<feature type="chain" id="PRO_5003587082" description="RxLR effector protein" evidence="1">
    <location>
        <begin position="21"/>
        <end position="286"/>
    </location>
</feature>
<dbReference type="VEuPathDB" id="FungiDB:KRP23_1748"/>
<name>H3GF64_PHYRM</name>
<accession>H3GF64</accession>
<evidence type="ECO:0008006" key="4">
    <source>
        <dbReference type="Google" id="ProtNLM"/>
    </source>
</evidence>
<dbReference type="InParanoid" id="H3GF64"/>
<organism evidence="2 3">
    <name type="scientific">Phytophthora ramorum</name>
    <name type="common">Sudden oak death agent</name>
    <dbReference type="NCBI Taxonomy" id="164328"/>
    <lineage>
        <taxon>Eukaryota</taxon>
        <taxon>Sar</taxon>
        <taxon>Stramenopiles</taxon>
        <taxon>Oomycota</taxon>
        <taxon>Peronosporomycetes</taxon>
        <taxon>Peronosporales</taxon>
        <taxon>Peronosporaceae</taxon>
        <taxon>Phytophthora</taxon>
    </lineage>
</organism>
<keyword evidence="3" id="KW-1185">Reference proteome</keyword>
<evidence type="ECO:0000313" key="3">
    <source>
        <dbReference type="Proteomes" id="UP000005238"/>
    </source>
</evidence>
<evidence type="ECO:0000256" key="1">
    <source>
        <dbReference type="SAM" id="SignalP"/>
    </source>
</evidence>